<feature type="region of interest" description="Disordered" evidence="5">
    <location>
        <begin position="211"/>
        <end position="238"/>
    </location>
</feature>
<evidence type="ECO:0000256" key="3">
    <source>
        <dbReference type="ARBA" id="ARBA00022490"/>
    </source>
</evidence>
<gene>
    <name evidence="6" type="ORF">MEDL_64234</name>
</gene>
<feature type="compositionally biased region" description="Basic and acidic residues" evidence="5">
    <location>
        <begin position="145"/>
        <end position="154"/>
    </location>
</feature>
<accession>A0A8S3VGK3</accession>
<dbReference type="AlphaFoldDB" id="A0A8S3VGK3"/>
<protein>
    <submittedName>
        <fullName evidence="6">MLF1</fullName>
    </submittedName>
</protein>
<dbReference type="Proteomes" id="UP000683360">
    <property type="component" value="Unassembled WGS sequence"/>
</dbReference>
<comment type="similarity">
    <text evidence="2">Belongs to the MLF family.</text>
</comment>
<sequence length="238" mass="26794">MFGRSMFRGLEEDPFFAAHRNHMANMSQMFNDPFQMQNIGPRMVQAGRDPRVPDRSRAVQQQQQQQQMDPFGFGMFDNMMFGNMRNMMANMHQQFDNVGNMGNNPAAGGHSYVQSSFMSYSNTGDGAPKVYQASSSTRRAPGGIKETKKMEKDSASGQEIGELETKMKIRNSIILTTPKPKNLTENGQKRHNSLGDQLGLNMQGEARDLIEEETTWPSKEAKRETNTLTGKEIEKING</sequence>
<evidence type="ECO:0000256" key="4">
    <source>
        <dbReference type="ARBA" id="ARBA00022553"/>
    </source>
</evidence>
<comment type="caution">
    <text evidence="6">The sequence shown here is derived from an EMBL/GenBank/DDBJ whole genome shotgun (WGS) entry which is preliminary data.</text>
</comment>
<feature type="region of interest" description="Disordered" evidence="5">
    <location>
        <begin position="130"/>
        <end position="158"/>
    </location>
</feature>
<evidence type="ECO:0000313" key="7">
    <source>
        <dbReference type="Proteomes" id="UP000683360"/>
    </source>
</evidence>
<keyword evidence="3" id="KW-0963">Cytoplasm</keyword>
<reference evidence="6" key="1">
    <citation type="submission" date="2021-03" db="EMBL/GenBank/DDBJ databases">
        <authorList>
            <person name="Bekaert M."/>
        </authorList>
    </citation>
    <scope>NUCLEOTIDE SEQUENCE</scope>
</reference>
<dbReference type="OrthoDB" id="8707547at2759"/>
<keyword evidence="4" id="KW-0597">Phosphoprotein</keyword>
<evidence type="ECO:0000256" key="2">
    <source>
        <dbReference type="ARBA" id="ARBA00008332"/>
    </source>
</evidence>
<feature type="region of interest" description="Disordered" evidence="5">
    <location>
        <begin position="178"/>
        <end position="197"/>
    </location>
</feature>
<comment type="subcellular location">
    <subcellularLocation>
        <location evidence="1">Cytoplasm</location>
    </subcellularLocation>
</comment>
<proteinExistence type="inferred from homology"/>
<dbReference type="GO" id="GO:0005737">
    <property type="term" value="C:cytoplasm"/>
    <property type="evidence" value="ECO:0007669"/>
    <property type="project" value="UniProtKB-SubCell"/>
</dbReference>
<organism evidence="6 7">
    <name type="scientific">Mytilus edulis</name>
    <name type="common">Blue mussel</name>
    <dbReference type="NCBI Taxonomy" id="6550"/>
    <lineage>
        <taxon>Eukaryota</taxon>
        <taxon>Metazoa</taxon>
        <taxon>Spiralia</taxon>
        <taxon>Lophotrochozoa</taxon>
        <taxon>Mollusca</taxon>
        <taxon>Bivalvia</taxon>
        <taxon>Autobranchia</taxon>
        <taxon>Pteriomorphia</taxon>
        <taxon>Mytilida</taxon>
        <taxon>Mytiloidea</taxon>
        <taxon>Mytilidae</taxon>
        <taxon>Mytilinae</taxon>
        <taxon>Mytilus</taxon>
    </lineage>
</organism>
<name>A0A8S3VGK3_MYTED</name>
<dbReference type="EMBL" id="CAJPWZ010003128">
    <property type="protein sequence ID" value="CAG2252665.1"/>
    <property type="molecule type" value="Genomic_DNA"/>
</dbReference>
<evidence type="ECO:0000313" key="6">
    <source>
        <dbReference type="EMBL" id="CAG2252665.1"/>
    </source>
</evidence>
<evidence type="ECO:0000256" key="1">
    <source>
        <dbReference type="ARBA" id="ARBA00004496"/>
    </source>
</evidence>
<dbReference type="InterPro" id="IPR019376">
    <property type="entry name" value="Myeloid_leukemia_factor"/>
</dbReference>
<evidence type="ECO:0000256" key="5">
    <source>
        <dbReference type="SAM" id="MobiDB-lite"/>
    </source>
</evidence>
<dbReference type="Pfam" id="PF10248">
    <property type="entry name" value="Mlf1IP"/>
    <property type="match status" value="1"/>
</dbReference>
<feature type="compositionally biased region" description="Basic and acidic residues" evidence="5">
    <location>
        <begin position="219"/>
        <end position="238"/>
    </location>
</feature>
<keyword evidence="7" id="KW-1185">Reference proteome</keyword>